<evidence type="ECO:0000313" key="1">
    <source>
        <dbReference type="EMBL" id="MDW3127423.1"/>
    </source>
</evidence>
<name>A0A6N2UM25_BIFLN</name>
<dbReference type="Gene3D" id="1.10.238.160">
    <property type="match status" value="1"/>
</dbReference>
<dbReference type="Proteomes" id="UP001277803">
    <property type="component" value="Unassembled WGS sequence"/>
</dbReference>
<dbReference type="CDD" id="cd00118">
    <property type="entry name" value="LysM"/>
    <property type="match status" value="1"/>
</dbReference>
<evidence type="ECO:0000313" key="2">
    <source>
        <dbReference type="EMBL" id="VYT19354.1"/>
    </source>
</evidence>
<dbReference type="AlphaFoldDB" id="A0A6N2UM25"/>
<reference evidence="1" key="2">
    <citation type="submission" date="2023-10" db="EMBL/GenBank/DDBJ databases">
        <title>Rapid discrimination of Bifidobacterium longum Subspecies based on MALDI-TOF MS and Machine Learning.</title>
        <authorList>
            <person name="Chen J."/>
        </authorList>
    </citation>
    <scope>NUCLEOTIDE SEQUENCE</scope>
    <source>
        <strain evidence="1">YGMCC0039</strain>
    </source>
</reference>
<organism evidence="2">
    <name type="scientific">Bifidobacterium longum</name>
    <dbReference type="NCBI Taxonomy" id="216816"/>
    <lineage>
        <taxon>Bacteria</taxon>
        <taxon>Bacillati</taxon>
        <taxon>Actinomycetota</taxon>
        <taxon>Actinomycetes</taxon>
        <taxon>Bifidobacteriales</taxon>
        <taxon>Bifidobacteriaceae</taxon>
        <taxon>Bifidobacterium</taxon>
    </lineage>
</organism>
<sequence>MNPQPNRLLTVSDIAERYGKSVSGIYHMNCYTPEQLPPSIRIGKALRWRPTDVEAWEAAQHESEVSA</sequence>
<dbReference type="EMBL" id="CACRSV010000037">
    <property type="protein sequence ID" value="VYT19354.1"/>
    <property type="molecule type" value="Genomic_DNA"/>
</dbReference>
<accession>A0A6N2UM25</accession>
<dbReference type="InterPro" id="IPR018392">
    <property type="entry name" value="LysM"/>
</dbReference>
<reference evidence="2" key="1">
    <citation type="submission" date="2019-11" db="EMBL/GenBank/DDBJ databases">
        <authorList>
            <person name="Feng L."/>
        </authorList>
    </citation>
    <scope>NUCLEOTIDE SEQUENCE</scope>
    <source>
        <strain evidence="2">BlongumLFYP82</strain>
    </source>
</reference>
<gene>
    <name evidence="2" type="ORF">BLLFYP82_02029</name>
    <name evidence="1" type="ORF">RS890_10180</name>
</gene>
<dbReference type="RefSeq" id="WP_144169901.1">
    <property type="nucleotide sequence ID" value="NZ_CACRSV010000037.1"/>
</dbReference>
<dbReference type="EMBL" id="JAWLRA010000037">
    <property type="protein sequence ID" value="MDW3127423.1"/>
    <property type="molecule type" value="Genomic_DNA"/>
</dbReference>
<protein>
    <submittedName>
        <fullName evidence="2">Helix-turn-helix domain protein</fullName>
    </submittedName>
</protein>
<proteinExistence type="predicted"/>